<gene>
    <name evidence="2" type="ORF">LS41612_13825</name>
    <name evidence="3" type="ORF">NCTC10338_01932</name>
</gene>
<proteinExistence type="predicted"/>
<dbReference type="Pfam" id="PF07872">
    <property type="entry name" value="DUF1659"/>
    <property type="match status" value="1"/>
</dbReference>
<dbReference type="GeneID" id="48277275"/>
<reference evidence="2 4" key="1">
    <citation type="submission" date="2017-03" db="EMBL/GenBank/DDBJ databases">
        <title>The whole genome sequencing and assembly of Lysinibacillus sphaericus DSM 28T strain.</title>
        <authorList>
            <person name="Lee Y.-J."/>
            <person name="Yi H."/>
            <person name="Bahn Y.-S."/>
            <person name="Kim J.F."/>
            <person name="Lee D.-W."/>
        </authorList>
    </citation>
    <scope>NUCLEOTIDE SEQUENCE [LARGE SCALE GENOMIC DNA]</scope>
    <source>
        <strain evidence="2 4">DSM 28</strain>
    </source>
</reference>
<evidence type="ECO:0000259" key="1">
    <source>
        <dbReference type="Pfam" id="PF07872"/>
    </source>
</evidence>
<organism evidence="2 4">
    <name type="scientific">Lysinibacillus sphaericus</name>
    <name type="common">Bacillus sphaericus</name>
    <dbReference type="NCBI Taxonomy" id="1421"/>
    <lineage>
        <taxon>Bacteria</taxon>
        <taxon>Bacillati</taxon>
        <taxon>Bacillota</taxon>
        <taxon>Bacilli</taxon>
        <taxon>Bacillales</taxon>
        <taxon>Bacillaceae</taxon>
        <taxon>Lysinibacillus</taxon>
    </lineage>
</organism>
<name>A0A2S0K1P7_LYSSH</name>
<sequence>MAKTQLLDASLRLKYVVGHTETNKPKFVIKTYRNVNDTHTPTALVTVAKAIASLSSKPLDSISKQEITELSSLQ</sequence>
<reference evidence="3 5" key="2">
    <citation type="submission" date="2018-06" db="EMBL/GenBank/DDBJ databases">
        <authorList>
            <consortium name="Pathogen Informatics"/>
            <person name="Doyle S."/>
        </authorList>
    </citation>
    <scope>NUCLEOTIDE SEQUENCE [LARGE SCALE GENOMIC DNA]</scope>
    <source>
        <strain evidence="3 5">NCTC10338</strain>
    </source>
</reference>
<evidence type="ECO:0000313" key="4">
    <source>
        <dbReference type="Proteomes" id="UP000238825"/>
    </source>
</evidence>
<evidence type="ECO:0000313" key="2">
    <source>
        <dbReference type="EMBL" id="AVK97261.1"/>
    </source>
</evidence>
<dbReference type="EMBL" id="CP019980">
    <property type="protein sequence ID" value="AVK97261.1"/>
    <property type="molecule type" value="Genomic_DNA"/>
</dbReference>
<dbReference type="RefSeq" id="WP_024363568.1">
    <property type="nucleotide sequence ID" value="NZ_BJNS01000001.1"/>
</dbReference>
<dbReference type="AlphaFoldDB" id="A0A2S0K1P7"/>
<evidence type="ECO:0000313" key="3">
    <source>
        <dbReference type="EMBL" id="SUV16847.1"/>
    </source>
</evidence>
<protein>
    <recommendedName>
        <fullName evidence="1">DUF1659 domain-containing protein</fullName>
    </recommendedName>
</protein>
<dbReference type="Proteomes" id="UP000255295">
    <property type="component" value="Unassembled WGS sequence"/>
</dbReference>
<dbReference type="EMBL" id="UFSZ01000001">
    <property type="protein sequence ID" value="SUV16847.1"/>
    <property type="molecule type" value="Genomic_DNA"/>
</dbReference>
<dbReference type="Proteomes" id="UP000238825">
    <property type="component" value="Chromosome"/>
</dbReference>
<evidence type="ECO:0000313" key="5">
    <source>
        <dbReference type="Proteomes" id="UP000255295"/>
    </source>
</evidence>
<dbReference type="InterPro" id="IPR012454">
    <property type="entry name" value="DUF1659"/>
</dbReference>
<accession>A0A2S0K1P7</accession>
<feature type="domain" description="DUF1659" evidence="1">
    <location>
        <begin position="3"/>
        <end position="71"/>
    </location>
</feature>